<evidence type="ECO:0000313" key="4">
    <source>
        <dbReference type="Proteomes" id="UP000001508"/>
    </source>
</evidence>
<dbReference type="InParanoid" id="D6Z4M8"/>
<dbReference type="PANTHER" id="PTHR43566">
    <property type="entry name" value="CONSERVED PROTEIN"/>
    <property type="match status" value="1"/>
</dbReference>
<accession>D6Z4M8</accession>
<keyword evidence="4" id="KW-1185">Reference proteome</keyword>
<evidence type="ECO:0008006" key="5">
    <source>
        <dbReference type="Google" id="ProtNLM"/>
    </source>
</evidence>
<feature type="domain" description="AAA" evidence="1">
    <location>
        <begin position="22"/>
        <end position="149"/>
    </location>
</feature>
<dbReference type="OrthoDB" id="9783412at2"/>
<dbReference type="eggNOG" id="COG1373">
    <property type="taxonomic scope" value="Bacteria"/>
</dbReference>
<dbReference type="KEGG" id="dak:DaAHT2_1812"/>
<dbReference type="RefSeq" id="WP_013164026.1">
    <property type="nucleotide sequence ID" value="NC_014216.1"/>
</dbReference>
<sequence length="421" mass="48783">MPSVAIRRYILEELLRELRREEVAFLIGPRQAGKTTIMRIIQEELAAAGEKTLFLSLDYDYDRVYFESQQSLLRKVELELGAGPGFVFIDEIQRREDADIFLKGLQDMRLPYKFIVSGSGSVDLKAKVKESMLGRKRLYEVYPLSLREFVDFKTGYRYSDRLADFLSFEQARAAELLLEYLSYGGYPRVVLEVEAREKLRVMDEIYQGYITRDIAYLLKIEKVEAYGQLIRTLAGQAGQIVNYSELASTLGISLPTVKNYCWYAEETYILRRVSPFFRNVRSEISKAPYVYFSDLGFRNFVLGIFGHQQRLDDLGFSFQNLVYLVLREKLRLSGAQIHFWRTTAKTEVDFVVQAGRNLIAIEVKFQDLTRPAPPRPLDGFVAKYAPVRCLVINKSLRATATLRDTEVRFMTIWDLMLEELI</sequence>
<evidence type="ECO:0000313" key="3">
    <source>
        <dbReference type="EMBL" id="ADH86503.1"/>
    </source>
</evidence>
<dbReference type="HOGENOM" id="CLU_041527_3_2_7"/>
<evidence type="ECO:0000259" key="1">
    <source>
        <dbReference type="Pfam" id="PF13173"/>
    </source>
</evidence>
<dbReference type="SUPFAM" id="SSF52540">
    <property type="entry name" value="P-loop containing nucleoside triphosphate hydrolases"/>
    <property type="match status" value="1"/>
</dbReference>
<evidence type="ECO:0000259" key="2">
    <source>
        <dbReference type="Pfam" id="PF13635"/>
    </source>
</evidence>
<protein>
    <recommendedName>
        <fullName evidence="5">ATP-binding protein</fullName>
    </recommendedName>
</protein>
<dbReference type="AlphaFoldDB" id="D6Z4M8"/>
<reference evidence="4" key="1">
    <citation type="submission" date="2010-02" db="EMBL/GenBank/DDBJ databases">
        <title>Complete sequence of Desulfurivibrio alkaliphilus AHT2.</title>
        <authorList>
            <consortium name="US DOE Joint Genome Institute"/>
            <person name="Pitluck S."/>
            <person name="Chertkov O."/>
            <person name="Detter J.C."/>
            <person name="Han C."/>
            <person name="Tapia R."/>
            <person name="Larimer F."/>
            <person name="Land M."/>
            <person name="Hauser L."/>
            <person name="Kyrpides N."/>
            <person name="Mikhailova N."/>
            <person name="Sorokin D.Y."/>
            <person name="Muyzer G."/>
            <person name="Woyke T."/>
        </authorList>
    </citation>
    <scope>NUCLEOTIDE SEQUENCE [LARGE SCALE GENOMIC DNA]</scope>
    <source>
        <strain evidence="4">DSM 19089 / UNIQEM U267 / AHT2</strain>
    </source>
</reference>
<proteinExistence type="predicted"/>
<dbReference type="Pfam" id="PF13173">
    <property type="entry name" value="AAA_14"/>
    <property type="match status" value="1"/>
</dbReference>
<dbReference type="InterPro" id="IPR041682">
    <property type="entry name" value="AAA_14"/>
</dbReference>
<dbReference type="Pfam" id="PF13635">
    <property type="entry name" value="DUF4143"/>
    <property type="match status" value="1"/>
</dbReference>
<dbReference type="InterPro" id="IPR025420">
    <property type="entry name" value="DUF4143"/>
</dbReference>
<name>D6Z4M8_DESAT</name>
<gene>
    <name evidence="3" type="ordered locus">DaAHT2_1812</name>
</gene>
<dbReference type="EMBL" id="CP001940">
    <property type="protein sequence ID" value="ADH86503.1"/>
    <property type="molecule type" value="Genomic_DNA"/>
</dbReference>
<dbReference type="InterPro" id="IPR027417">
    <property type="entry name" value="P-loop_NTPase"/>
</dbReference>
<dbReference type="PANTHER" id="PTHR43566:SF1">
    <property type="entry name" value="AAA+ ATPASE DOMAIN-CONTAINING PROTEIN"/>
    <property type="match status" value="1"/>
</dbReference>
<dbReference type="Gene3D" id="3.40.50.300">
    <property type="entry name" value="P-loop containing nucleotide triphosphate hydrolases"/>
    <property type="match status" value="1"/>
</dbReference>
<organism evidence="3 4">
    <name type="scientific">Desulfurivibrio alkaliphilus (strain DSM 19089 / UNIQEM U267 / AHT2)</name>
    <dbReference type="NCBI Taxonomy" id="589865"/>
    <lineage>
        <taxon>Bacteria</taxon>
        <taxon>Pseudomonadati</taxon>
        <taxon>Thermodesulfobacteriota</taxon>
        <taxon>Desulfobulbia</taxon>
        <taxon>Desulfobulbales</taxon>
        <taxon>Desulfobulbaceae</taxon>
        <taxon>Desulfurivibrio</taxon>
    </lineage>
</organism>
<dbReference type="STRING" id="589865.DaAHT2_1812"/>
<dbReference type="Proteomes" id="UP000001508">
    <property type="component" value="Chromosome"/>
</dbReference>
<feature type="domain" description="DUF4143" evidence="2">
    <location>
        <begin position="212"/>
        <end position="365"/>
    </location>
</feature>